<dbReference type="PANTHER" id="PTHR30085">
    <property type="entry name" value="AMINO ACID ABC TRANSPORTER PERMEASE"/>
    <property type="match status" value="1"/>
</dbReference>
<dbReference type="GO" id="GO:0030288">
    <property type="term" value="C:outer membrane-bounded periplasmic space"/>
    <property type="evidence" value="ECO:0007669"/>
    <property type="project" value="TreeGrafter"/>
</dbReference>
<reference evidence="6 7" key="1">
    <citation type="submission" date="2020-04" db="EMBL/GenBank/DDBJ databases">
        <authorList>
            <person name="De Canck E."/>
        </authorList>
    </citation>
    <scope>NUCLEOTIDE SEQUENCE [LARGE SCALE GENOMIC DNA]</scope>
    <source>
        <strain evidence="6 7">LMG 3441</strain>
    </source>
</reference>
<evidence type="ECO:0000313" key="7">
    <source>
        <dbReference type="Proteomes" id="UP000494269"/>
    </source>
</evidence>
<accession>A0A6S7AH40</accession>
<feature type="chain" id="PRO_5028864489" evidence="4">
    <location>
        <begin position="31"/>
        <end position="282"/>
    </location>
</feature>
<keyword evidence="7" id="KW-1185">Reference proteome</keyword>
<dbReference type="SMART" id="SM00062">
    <property type="entry name" value="PBPb"/>
    <property type="match status" value="1"/>
</dbReference>
<evidence type="ECO:0000313" key="6">
    <source>
        <dbReference type="EMBL" id="CAB3732074.1"/>
    </source>
</evidence>
<name>A0A6S7AH40_9BURK</name>
<sequence>MTYRFLARAAAMLAPCAVLTGVVLASAAHAQSSPTLEKVLAANTLKCGVQLDFPPAGFRTPKNEPEGYDVAYCKDMARALGVKAEIIETPSAERIPALVSNRIDVLIASTSITPQRALSVAFSQPYLSLQNVVLTRKDAGINRYEDFKGRTIGGVTGTTQALQLRTSFDAWNDARGKFITYGSEAETYLALNQKKIDGLVASSNTADALIRSGQFPSFVTKGATHYPPDLVGIAVRLGDTALLRWVNVFVWNQVRTGRYQALYETYYGTANAPALNVAGVDF</sequence>
<evidence type="ECO:0000256" key="4">
    <source>
        <dbReference type="SAM" id="SignalP"/>
    </source>
</evidence>
<dbReference type="SUPFAM" id="SSF53850">
    <property type="entry name" value="Periplasmic binding protein-like II"/>
    <property type="match status" value="1"/>
</dbReference>
<dbReference type="Gene3D" id="3.40.190.10">
    <property type="entry name" value="Periplasmic binding protein-like II"/>
    <property type="match status" value="2"/>
</dbReference>
<dbReference type="RefSeq" id="WP_254600705.1">
    <property type="nucleotide sequence ID" value="NZ_CADIJQ010000009.1"/>
</dbReference>
<keyword evidence="2" id="KW-0813">Transport</keyword>
<organism evidence="6 7">
    <name type="scientific">Achromobacter kerstersii</name>
    <dbReference type="NCBI Taxonomy" id="1353890"/>
    <lineage>
        <taxon>Bacteria</taxon>
        <taxon>Pseudomonadati</taxon>
        <taxon>Pseudomonadota</taxon>
        <taxon>Betaproteobacteria</taxon>
        <taxon>Burkholderiales</taxon>
        <taxon>Alcaligenaceae</taxon>
        <taxon>Achromobacter</taxon>
    </lineage>
</organism>
<dbReference type="InterPro" id="IPR001638">
    <property type="entry name" value="Solute-binding_3/MltF_N"/>
</dbReference>
<dbReference type="PANTHER" id="PTHR30085:SF6">
    <property type="entry name" value="ABC TRANSPORTER GLUTAMINE-BINDING PROTEIN GLNH"/>
    <property type="match status" value="1"/>
</dbReference>
<proteinExistence type="inferred from homology"/>
<dbReference type="AlphaFoldDB" id="A0A6S7AH40"/>
<feature type="signal peptide" evidence="4">
    <location>
        <begin position="1"/>
        <end position="30"/>
    </location>
</feature>
<keyword evidence="3 4" id="KW-0732">Signal</keyword>
<dbReference type="Pfam" id="PF00497">
    <property type="entry name" value="SBP_bac_3"/>
    <property type="match status" value="1"/>
</dbReference>
<evidence type="ECO:0000259" key="5">
    <source>
        <dbReference type="SMART" id="SM00062"/>
    </source>
</evidence>
<dbReference type="EMBL" id="CADIJQ010000009">
    <property type="protein sequence ID" value="CAB3732074.1"/>
    <property type="molecule type" value="Genomic_DNA"/>
</dbReference>
<dbReference type="Proteomes" id="UP000494269">
    <property type="component" value="Unassembled WGS sequence"/>
</dbReference>
<evidence type="ECO:0000256" key="3">
    <source>
        <dbReference type="ARBA" id="ARBA00022729"/>
    </source>
</evidence>
<dbReference type="InterPro" id="IPR051455">
    <property type="entry name" value="Bact_solute-bind_prot3"/>
</dbReference>
<dbReference type="GO" id="GO:0006865">
    <property type="term" value="P:amino acid transport"/>
    <property type="evidence" value="ECO:0007669"/>
    <property type="project" value="TreeGrafter"/>
</dbReference>
<evidence type="ECO:0000256" key="1">
    <source>
        <dbReference type="ARBA" id="ARBA00010333"/>
    </source>
</evidence>
<comment type="similarity">
    <text evidence="1">Belongs to the bacterial solute-binding protein 3 family.</text>
</comment>
<protein>
    <submittedName>
        <fullName evidence="6">L-cystine-binding protein FliY</fullName>
    </submittedName>
</protein>
<feature type="domain" description="Solute-binding protein family 3/N-terminal" evidence="5">
    <location>
        <begin position="44"/>
        <end position="270"/>
    </location>
</feature>
<dbReference type="GO" id="GO:0005576">
    <property type="term" value="C:extracellular region"/>
    <property type="evidence" value="ECO:0007669"/>
    <property type="project" value="TreeGrafter"/>
</dbReference>
<gene>
    <name evidence="6" type="primary">fliY_3</name>
    <name evidence="6" type="ORF">LMG3441_04770</name>
</gene>
<evidence type="ECO:0000256" key="2">
    <source>
        <dbReference type="ARBA" id="ARBA00022448"/>
    </source>
</evidence>